<feature type="domain" description="TonB-dependent receptor-like beta-barrel" evidence="14">
    <location>
        <begin position="251"/>
        <end position="719"/>
    </location>
</feature>
<dbReference type="PANTHER" id="PTHR30069:SF29">
    <property type="entry name" value="HEMOGLOBIN AND HEMOGLOBIN-HAPTOGLOBIN-BINDING PROTEIN 1-RELATED"/>
    <property type="match status" value="1"/>
</dbReference>
<evidence type="ECO:0000256" key="1">
    <source>
        <dbReference type="ARBA" id="ARBA00004571"/>
    </source>
</evidence>
<evidence type="ECO:0000256" key="6">
    <source>
        <dbReference type="ARBA" id="ARBA00023077"/>
    </source>
</evidence>
<keyword evidence="17" id="KW-1185">Reference proteome</keyword>
<dbReference type="InterPro" id="IPR012910">
    <property type="entry name" value="Plug_dom"/>
</dbReference>
<dbReference type="SUPFAM" id="SSF49464">
    <property type="entry name" value="Carboxypeptidase regulatory domain-like"/>
    <property type="match status" value="1"/>
</dbReference>
<dbReference type="Gene3D" id="2.170.130.10">
    <property type="entry name" value="TonB-dependent receptor, plug domain"/>
    <property type="match status" value="1"/>
</dbReference>
<dbReference type="InterPro" id="IPR036942">
    <property type="entry name" value="Beta-barrel_TonB_sf"/>
</dbReference>
<comment type="subcellular location">
    <subcellularLocation>
        <location evidence="1 10">Cell outer membrane</location>
        <topology evidence="1 10">Multi-pass membrane protein</topology>
    </subcellularLocation>
</comment>
<feature type="region of interest" description="Disordered" evidence="12">
    <location>
        <begin position="374"/>
        <end position="393"/>
    </location>
</feature>
<keyword evidence="3 10" id="KW-1134">Transmembrane beta strand</keyword>
<keyword evidence="9 10" id="KW-0998">Cell outer membrane</keyword>
<dbReference type="EMBL" id="CP042476">
    <property type="protein sequence ID" value="QED37098.1"/>
    <property type="molecule type" value="Genomic_DNA"/>
</dbReference>
<dbReference type="RefSeq" id="WP_146831584.1">
    <property type="nucleotide sequence ID" value="NZ_CP042476.1"/>
</dbReference>
<feature type="domain" description="TonB-dependent receptor plug" evidence="15">
    <location>
        <begin position="127"/>
        <end position="220"/>
    </location>
</feature>
<dbReference type="AlphaFoldDB" id="A0A5B8YJ50"/>
<evidence type="ECO:0000313" key="17">
    <source>
        <dbReference type="Proteomes" id="UP000321954"/>
    </source>
</evidence>
<evidence type="ECO:0000256" key="8">
    <source>
        <dbReference type="ARBA" id="ARBA00023170"/>
    </source>
</evidence>
<dbReference type="InterPro" id="IPR008969">
    <property type="entry name" value="CarboxyPept-like_regulatory"/>
</dbReference>
<evidence type="ECO:0000256" key="3">
    <source>
        <dbReference type="ARBA" id="ARBA00022452"/>
    </source>
</evidence>
<dbReference type="SUPFAM" id="SSF56935">
    <property type="entry name" value="Porins"/>
    <property type="match status" value="1"/>
</dbReference>
<keyword evidence="4 10" id="KW-0812">Transmembrane</keyword>
<evidence type="ECO:0000256" key="2">
    <source>
        <dbReference type="ARBA" id="ARBA00022448"/>
    </source>
</evidence>
<dbReference type="PANTHER" id="PTHR30069">
    <property type="entry name" value="TONB-DEPENDENT OUTER MEMBRANE RECEPTOR"/>
    <property type="match status" value="1"/>
</dbReference>
<dbReference type="OrthoDB" id="9795928at2"/>
<keyword evidence="7 10" id="KW-0472">Membrane</keyword>
<evidence type="ECO:0000256" key="12">
    <source>
        <dbReference type="SAM" id="MobiDB-lite"/>
    </source>
</evidence>
<dbReference type="InterPro" id="IPR000531">
    <property type="entry name" value="Beta-barrel_TonB"/>
</dbReference>
<reference evidence="16 17" key="1">
    <citation type="submission" date="2019-08" db="EMBL/GenBank/DDBJ databases">
        <title>Antarcticibacterium arcticum sp. nov., a bacterium isolated from marine sediment of the Canadian Beaufort Sea.</title>
        <authorList>
            <person name="Lee Y.M."/>
            <person name="Baek K."/>
            <person name="Lee D.-H."/>
            <person name="Shin S.C."/>
            <person name="Jin Y.K."/>
            <person name="Park Y."/>
        </authorList>
    </citation>
    <scope>NUCLEOTIDE SEQUENCE [LARGE SCALE GENOMIC DNA]</scope>
    <source>
        <strain evidence="16 17">PAMC 28998</strain>
    </source>
</reference>
<organism evidence="16 17">
    <name type="scientific">Antarcticibacterium arcticum</name>
    <dbReference type="NCBI Taxonomy" id="2585771"/>
    <lineage>
        <taxon>Bacteria</taxon>
        <taxon>Pseudomonadati</taxon>
        <taxon>Bacteroidota</taxon>
        <taxon>Flavobacteriia</taxon>
        <taxon>Flavobacteriales</taxon>
        <taxon>Flavobacteriaceae</taxon>
        <taxon>Antarcticibacterium</taxon>
    </lineage>
</organism>
<keyword evidence="8 16" id="KW-0675">Receptor</keyword>
<dbReference type="Pfam" id="PF07715">
    <property type="entry name" value="Plug"/>
    <property type="match status" value="1"/>
</dbReference>
<dbReference type="Proteomes" id="UP000321954">
    <property type="component" value="Chromosome"/>
</dbReference>
<dbReference type="GO" id="GO:0009279">
    <property type="term" value="C:cell outer membrane"/>
    <property type="evidence" value="ECO:0007669"/>
    <property type="project" value="UniProtKB-SubCell"/>
</dbReference>
<sequence length="751" mass="83765">MYKILFIITAMVFSTSAYSQHTVQGKISDPETGIPVFGATVYFPQLEKSGMSNAEGEFRINNVSPGNYQLVISSLGYATRTLNITVPLSSSLEIELRTSAIEMEAVIVSTPFHRLQSENVVMVARETTENLVRNGARSLADGITQLPGVESITTGSGIGKPVIRGLSSNRVLVYAQGVRMENQQYGDEHGLGLSSSGVESVEVIKGPASLLYGSDALGGVLYLNPEKYVPADSTSIDAGVTYHTNTLGTEANAGFNTAGERFRFLLRGNYATHSDYETGDKERVTNSRFDEIDIKTGVGYQDNRYRGDFRYNYNNSNIGIPEEIGEQSTSKEMMLPYQQVDNHILSFDNKIFFNNSSLDLKVGYLFNNRKEFEDHHHEEEGHEEEEEEEEEEGPALEMHLETLNYDIKYNTAKWGNFETIFGVQGMYQTNTNFGEEILIPDASVRDIGILATTHYHLDKIDFQAGLRFDNRNLKSKEHGLAGEDEYFAPLERDFTSYNGALGMKFNVFNSLIVRMNGATGFRAPNLAELTSNGSHEGTNRYEIGNPGLNNEQNFQGDLALEFRNEHFEIYTNAFYNKVNNYIYLNPTGEFIDNDPVFQYLQDDARLYGGEAGLHIHPHPIHWLHIESSVELVKGERQTGENLPLIPATSFTNTLRLEWDENSVLANKYAFLTVKSTLAQNDVNEFETSTPGYTLLSAGVGGNFGIKGQVFGLRLSGTNLLNKTYIAHLSRLKPDGIPNRGRNLSISLRTAF</sequence>
<dbReference type="Gene3D" id="2.40.170.20">
    <property type="entry name" value="TonB-dependent receptor, beta-barrel domain"/>
    <property type="match status" value="1"/>
</dbReference>
<dbReference type="Pfam" id="PF13715">
    <property type="entry name" value="CarbopepD_reg_2"/>
    <property type="match status" value="1"/>
</dbReference>
<proteinExistence type="inferred from homology"/>
<evidence type="ECO:0000259" key="14">
    <source>
        <dbReference type="Pfam" id="PF00593"/>
    </source>
</evidence>
<dbReference type="InterPro" id="IPR039426">
    <property type="entry name" value="TonB-dep_rcpt-like"/>
</dbReference>
<evidence type="ECO:0000313" key="16">
    <source>
        <dbReference type="EMBL" id="QED37098.1"/>
    </source>
</evidence>
<dbReference type="GO" id="GO:0015344">
    <property type="term" value="F:siderophore uptake transmembrane transporter activity"/>
    <property type="evidence" value="ECO:0007669"/>
    <property type="project" value="TreeGrafter"/>
</dbReference>
<dbReference type="Pfam" id="PF00593">
    <property type="entry name" value="TonB_dep_Rec_b-barrel"/>
    <property type="match status" value="1"/>
</dbReference>
<accession>A0A5B8YJ50</accession>
<dbReference type="InterPro" id="IPR037066">
    <property type="entry name" value="Plug_dom_sf"/>
</dbReference>
<evidence type="ECO:0000259" key="15">
    <source>
        <dbReference type="Pfam" id="PF07715"/>
    </source>
</evidence>
<dbReference type="GO" id="GO:0044718">
    <property type="term" value="P:siderophore transmembrane transport"/>
    <property type="evidence" value="ECO:0007669"/>
    <property type="project" value="TreeGrafter"/>
</dbReference>
<comment type="similarity">
    <text evidence="10 11">Belongs to the TonB-dependent receptor family.</text>
</comment>
<evidence type="ECO:0000256" key="9">
    <source>
        <dbReference type="ARBA" id="ARBA00023237"/>
    </source>
</evidence>
<evidence type="ECO:0000256" key="11">
    <source>
        <dbReference type="RuleBase" id="RU003357"/>
    </source>
</evidence>
<feature type="chain" id="PRO_5022890182" evidence="13">
    <location>
        <begin position="20"/>
        <end position="751"/>
    </location>
</feature>
<feature type="compositionally biased region" description="Acidic residues" evidence="12">
    <location>
        <begin position="381"/>
        <end position="393"/>
    </location>
</feature>
<keyword evidence="2 10" id="KW-0813">Transport</keyword>
<evidence type="ECO:0000256" key="10">
    <source>
        <dbReference type="PROSITE-ProRule" id="PRU01360"/>
    </source>
</evidence>
<dbReference type="KEGG" id="anp:FK178_04955"/>
<dbReference type="PROSITE" id="PS52016">
    <property type="entry name" value="TONB_DEPENDENT_REC_3"/>
    <property type="match status" value="1"/>
</dbReference>
<gene>
    <name evidence="16" type="ORF">FK178_04955</name>
</gene>
<evidence type="ECO:0000256" key="4">
    <source>
        <dbReference type="ARBA" id="ARBA00022692"/>
    </source>
</evidence>
<keyword evidence="6 11" id="KW-0798">TonB box</keyword>
<name>A0A5B8YJ50_9FLAO</name>
<keyword evidence="5 13" id="KW-0732">Signal</keyword>
<evidence type="ECO:0000256" key="13">
    <source>
        <dbReference type="SAM" id="SignalP"/>
    </source>
</evidence>
<dbReference type="Gene3D" id="2.60.40.1120">
    <property type="entry name" value="Carboxypeptidase-like, regulatory domain"/>
    <property type="match status" value="1"/>
</dbReference>
<evidence type="ECO:0000256" key="5">
    <source>
        <dbReference type="ARBA" id="ARBA00022729"/>
    </source>
</evidence>
<protein>
    <submittedName>
        <fullName evidence="16">TonB-dependent receptor</fullName>
    </submittedName>
</protein>
<feature type="signal peptide" evidence="13">
    <location>
        <begin position="1"/>
        <end position="19"/>
    </location>
</feature>
<evidence type="ECO:0000256" key="7">
    <source>
        <dbReference type="ARBA" id="ARBA00023136"/>
    </source>
</evidence>